<accession>A0A245ZWH5</accession>
<dbReference type="EMBL" id="NBBI01000001">
    <property type="protein sequence ID" value="OWK34080.1"/>
    <property type="molecule type" value="Genomic_DNA"/>
</dbReference>
<evidence type="ECO:0000313" key="1">
    <source>
        <dbReference type="EMBL" id="OWK34080.1"/>
    </source>
</evidence>
<gene>
    <name evidence="1" type="ORF">SPDO_09710</name>
</gene>
<dbReference type="OrthoDB" id="7574579at2"/>
<organism evidence="1 2">
    <name type="scientific">Sphingomonas dokdonensis</name>
    <dbReference type="NCBI Taxonomy" id="344880"/>
    <lineage>
        <taxon>Bacteria</taxon>
        <taxon>Pseudomonadati</taxon>
        <taxon>Pseudomonadota</taxon>
        <taxon>Alphaproteobacteria</taxon>
        <taxon>Sphingomonadales</taxon>
        <taxon>Sphingomonadaceae</taxon>
        <taxon>Sphingomonas</taxon>
    </lineage>
</organism>
<comment type="caution">
    <text evidence="1">The sequence shown here is derived from an EMBL/GenBank/DDBJ whole genome shotgun (WGS) entry which is preliminary data.</text>
</comment>
<sequence>MGLALARLPDWPAGMNRETALAYTGVAEGQLREWERRGLVRFRQRGPRGAAIAARADLDAALATLFGGADGDDPIEFD</sequence>
<evidence type="ECO:0000313" key="2">
    <source>
        <dbReference type="Proteomes" id="UP000197290"/>
    </source>
</evidence>
<reference evidence="1 2" key="1">
    <citation type="submission" date="2017-03" db="EMBL/GenBank/DDBJ databases">
        <title>Genome sequence of Sphingomonas dokdonensis DSM 21029.</title>
        <authorList>
            <person name="Poehlein A."/>
            <person name="Wuebbeler J.H."/>
            <person name="Steinbuechel A."/>
            <person name="Daniel R."/>
        </authorList>
    </citation>
    <scope>NUCLEOTIDE SEQUENCE [LARGE SCALE GENOMIC DNA]</scope>
    <source>
        <strain evidence="1 2">DSM 21029</strain>
    </source>
</reference>
<name>A0A245ZWH5_9SPHN</name>
<proteinExistence type="predicted"/>
<protein>
    <recommendedName>
        <fullName evidence="3">HTH merR-type domain-containing protein</fullName>
    </recommendedName>
</protein>
<evidence type="ECO:0008006" key="3">
    <source>
        <dbReference type="Google" id="ProtNLM"/>
    </source>
</evidence>
<dbReference type="Proteomes" id="UP000197290">
    <property type="component" value="Unassembled WGS sequence"/>
</dbReference>
<dbReference type="RefSeq" id="WP_088366394.1">
    <property type="nucleotide sequence ID" value="NZ_NBBI01000001.1"/>
</dbReference>
<dbReference type="AlphaFoldDB" id="A0A245ZWH5"/>
<keyword evidence="2" id="KW-1185">Reference proteome</keyword>